<comment type="similarity">
    <text evidence="7">Belongs to the TonB-dependent receptor family.</text>
</comment>
<dbReference type="Gene3D" id="2.40.170.20">
    <property type="entry name" value="TonB-dependent receptor, beta-barrel domain"/>
    <property type="match status" value="1"/>
</dbReference>
<gene>
    <name evidence="10" type="ORF">FSB73_11675</name>
</gene>
<evidence type="ECO:0000313" key="10">
    <source>
        <dbReference type="EMBL" id="QEC72234.1"/>
    </source>
</evidence>
<comment type="subcellular location">
    <subcellularLocation>
        <location evidence="1 7">Cell outer membrane</location>
        <topology evidence="1 7">Multi-pass membrane protein</topology>
    </subcellularLocation>
</comment>
<reference evidence="10 11" key="1">
    <citation type="journal article" date="2017" name="Int. J. Syst. Evol. Microbiol.">
        <title>Arachidicoccus ginsenosidivorans sp. nov., with ginsenoside-converting activity isolated from ginseng cultivating soil.</title>
        <authorList>
            <person name="Siddiqi M.Z."/>
            <person name="Aslam Z."/>
            <person name="Im W.T."/>
        </authorList>
    </citation>
    <scope>NUCLEOTIDE SEQUENCE [LARGE SCALE GENOMIC DNA]</scope>
    <source>
        <strain evidence="10 11">Gsoil 809</strain>
    </source>
</reference>
<evidence type="ECO:0000259" key="9">
    <source>
        <dbReference type="Pfam" id="PF07715"/>
    </source>
</evidence>
<dbReference type="SUPFAM" id="SSF49464">
    <property type="entry name" value="Carboxypeptidase regulatory domain-like"/>
    <property type="match status" value="1"/>
</dbReference>
<evidence type="ECO:0000256" key="3">
    <source>
        <dbReference type="ARBA" id="ARBA00022452"/>
    </source>
</evidence>
<keyword evidence="2 7" id="KW-0813">Transport</keyword>
<evidence type="ECO:0000256" key="6">
    <source>
        <dbReference type="ARBA" id="ARBA00023237"/>
    </source>
</evidence>
<dbReference type="RefSeq" id="WP_146782204.1">
    <property type="nucleotide sequence ID" value="NZ_CP042434.1"/>
</dbReference>
<dbReference type="NCBIfam" id="TIGR04056">
    <property type="entry name" value="OMP_RagA_SusC"/>
    <property type="match status" value="1"/>
</dbReference>
<dbReference type="InterPro" id="IPR023996">
    <property type="entry name" value="TonB-dep_OMP_SusC/RagA"/>
</dbReference>
<evidence type="ECO:0000256" key="7">
    <source>
        <dbReference type="PROSITE-ProRule" id="PRU01360"/>
    </source>
</evidence>
<dbReference type="EMBL" id="CP042434">
    <property type="protein sequence ID" value="QEC72234.1"/>
    <property type="molecule type" value="Genomic_DNA"/>
</dbReference>
<protein>
    <submittedName>
        <fullName evidence="10">SusC/RagA family TonB-linked outer membrane protein</fullName>
    </submittedName>
</protein>
<dbReference type="InterPro" id="IPR036942">
    <property type="entry name" value="Beta-barrel_TonB_sf"/>
</dbReference>
<evidence type="ECO:0000256" key="1">
    <source>
        <dbReference type="ARBA" id="ARBA00004571"/>
    </source>
</evidence>
<keyword evidence="8" id="KW-0732">Signal</keyword>
<accession>A0A5B8VKW7</accession>
<keyword evidence="11" id="KW-1185">Reference proteome</keyword>
<dbReference type="InterPro" id="IPR039426">
    <property type="entry name" value="TonB-dep_rcpt-like"/>
</dbReference>
<dbReference type="AlphaFoldDB" id="A0A5B8VKW7"/>
<dbReference type="InterPro" id="IPR023997">
    <property type="entry name" value="TonB-dep_OMP_SusC/RagA_CS"/>
</dbReference>
<evidence type="ECO:0000256" key="8">
    <source>
        <dbReference type="SAM" id="SignalP"/>
    </source>
</evidence>
<feature type="domain" description="TonB-dependent receptor plug" evidence="9">
    <location>
        <begin position="118"/>
        <end position="226"/>
    </location>
</feature>
<dbReference type="InterPro" id="IPR037066">
    <property type="entry name" value="Plug_dom_sf"/>
</dbReference>
<dbReference type="InterPro" id="IPR012910">
    <property type="entry name" value="Plug_dom"/>
</dbReference>
<organism evidence="10 11">
    <name type="scientific">Arachidicoccus ginsenosidivorans</name>
    <dbReference type="NCBI Taxonomy" id="496057"/>
    <lineage>
        <taxon>Bacteria</taxon>
        <taxon>Pseudomonadati</taxon>
        <taxon>Bacteroidota</taxon>
        <taxon>Chitinophagia</taxon>
        <taxon>Chitinophagales</taxon>
        <taxon>Chitinophagaceae</taxon>
        <taxon>Arachidicoccus</taxon>
    </lineage>
</organism>
<sequence length="870" mass="97700">MKLKQYLLLFALYSTVIVRAQNQKQIITGTVTSESGTVIPDATVLAIKNNISVISGKKGFHLELLSLPDTLLITKVGYKPAKIAISSTTTNIKCHLEESQNELEEVTINTGYEQIKPNQTNGSYTVISNELLNEQTGPNILDRLKGVTSSLLVSTEKNLTNPQNTTNISIRGLSTINGPLDPLIVLDNFIYEGDINNINPNDVESVTVLKDAAATSIWGARAGNGVIVITTKKGKFNQKLKVDFSSTYTITNKPDLYYNKQISSSDYIDFEQFLFNNGYYNTKLKSKSMTALSPAVEIFNKRREGKISAEDSANQINALKQIDSRDQFTKYFYRKGLLQQYALNLSGGSDNLAWVISGNYNKSVGNLRNKDDKVNLRFDNTYKPFKNAQLNVGLYYSNTLTTNGMPSYETITTIPTLIQIPYLNLVDEDGQAVATTHVLRPGYTDTAGAGYLKDWNYYPYTDWQHYLQKNRTEDYTANLGFQYKIYKDINISFKYQYQKQNIDYHRLGDTLSYYTRDLINRYTQLDRATGNIEYIVPVGGILYKGQAEINSQNFRGQINYNHHFGADHISFLFGAEVRQVQTNGSDQFYYGYTENPLRIVTINPNLSYPTFITGATRGLNTQGQITKTTNRFISLFANGSYSLKQKYILSGSLRRDGSNIFGASTNDKWTPLWSIGTGWIISKETFYKNQLLPYLKLAVTYGVSGNVDLSKTAQAIAASSNSRLTQLPVLDINQINNPSLQWEQSYQTNVRLEFSSINNALNGSIEYYHKKGVNLYGATPYDYSATGRGTTITKNVANMAGNGIDIILNSTLIKKKIQWKSTLLVSYNLAKTTKYNDPNNTISAYVAKPYRINPVAGQPLYTMIAYKWGD</sequence>
<proteinExistence type="inferred from homology"/>
<dbReference type="PROSITE" id="PS52016">
    <property type="entry name" value="TONB_DEPENDENT_REC_3"/>
    <property type="match status" value="1"/>
</dbReference>
<dbReference type="NCBIfam" id="TIGR04057">
    <property type="entry name" value="SusC_RagA_signa"/>
    <property type="match status" value="1"/>
</dbReference>
<evidence type="ECO:0000256" key="5">
    <source>
        <dbReference type="ARBA" id="ARBA00023136"/>
    </source>
</evidence>
<dbReference type="KEGG" id="agi:FSB73_11675"/>
<evidence type="ECO:0000313" key="11">
    <source>
        <dbReference type="Proteomes" id="UP000321291"/>
    </source>
</evidence>
<feature type="signal peptide" evidence="8">
    <location>
        <begin position="1"/>
        <end position="20"/>
    </location>
</feature>
<dbReference type="GO" id="GO:0009279">
    <property type="term" value="C:cell outer membrane"/>
    <property type="evidence" value="ECO:0007669"/>
    <property type="project" value="UniProtKB-SubCell"/>
</dbReference>
<keyword evidence="4 7" id="KW-0812">Transmembrane</keyword>
<evidence type="ECO:0000256" key="2">
    <source>
        <dbReference type="ARBA" id="ARBA00022448"/>
    </source>
</evidence>
<dbReference type="Gene3D" id="2.170.130.10">
    <property type="entry name" value="TonB-dependent receptor, plug domain"/>
    <property type="match status" value="1"/>
</dbReference>
<keyword evidence="5 7" id="KW-0472">Membrane</keyword>
<name>A0A5B8VKW7_9BACT</name>
<evidence type="ECO:0000256" key="4">
    <source>
        <dbReference type="ARBA" id="ARBA00022692"/>
    </source>
</evidence>
<feature type="chain" id="PRO_5022845329" evidence="8">
    <location>
        <begin position="21"/>
        <end position="870"/>
    </location>
</feature>
<dbReference type="SUPFAM" id="SSF56935">
    <property type="entry name" value="Porins"/>
    <property type="match status" value="1"/>
</dbReference>
<keyword evidence="3 7" id="KW-1134">Transmembrane beta strand</keyword>
<dbReference type="OrthoDB" id="9768177at2"/>
<dbReference type="Pfam" id="PF07715">
    <property type="entry name" value="Plug"/>
    <property type="match status" value="1"/>
</dbReference>
<keyword evidence="6 7" id="KW-0998">Cell outer membrane</keyword>
<dbReference type="Proteomes" id="UP000321291">
    <property type="component" value="Chromosome"/>
</dbReference>
<dbReference type="InterPro" id="IPR008969">
    <property type="entry name" value="CarboxyPept-like_regulatory"/>
</dbReference>